<organism evidence="3 4">
    <name type="scientific">Caenorhabditis angaria</name>
    <dbReference type="NCBI Taxonomy" id="860376"/>
    <lineage>
        <taxon>Eukaryota</taxon>
        <taxon>Metazoa</taxon>
        <taxon>Ecdysozoa</taxon>
        <taxon>Nematoda</taxon>
        <taxon>Chromadorea</taxon>
        <taxon>Rhabditida</taxon>
        <taxon>Rhabditina</taxon>
        <taxon>Rhabditomorpha</taxon>
        <taxon>Rhabditoidea</taxon>
        <taxon>Rhabditidae</taxon>
        <taxon>Peloderinae</taxon>
        <taxon>Caenorhabditis</taxon>
    </lineage>
</organism>
<gene>
    <name evidence="3" type="ORF">CAMP_LOCUS1558</name>
</gene>
<accession>A0A9P1MU40</accession>
<feature type="coiled-coil region" evidence="1">
    <location>
        <begin position="194"/>
        <end position="228"/>
    </location>
</feature>
<feature type="region of interest" description="Disordered" evidence="2">
    <location>
        <begin position="112"/>
        <end position="154"/>
    </location>
</feature>
<keyword evidence="1" id="KW-0175">Coiled coil</keyword>
<evidence type="ECO:0000256" key="2">
    <source>
        <dbReference type="SAM" id="MobiDB-lite"/>
    </source>
</evidence>
<dbReference type="EMBL" id="CANHGI010000001">
    <property type="protein sequence ID" value="CAI5438921.1"/>
    <property type="molecule type" value="Genomic_DNA"/>
</dbReference>
<keyword evidence="4" id="KW-1185">Reference proteome</keyword>
<feature type="compositionally biased region" description="Low complexity" evidence="2">
    <location>
        <begin position="117"/>
        <end position="141"/>
    </location>
</feature>
<evidence type="ECO:0000313" key="4">
    <source>
        <dbReference type="Proteomes" id="UP001152747"/>
    </source>
</evidence>
<reference evidence="3" key="1">
    <citation type="submission" date="2022-11" db="EMBL/GenBank/DDBJ databases">
        <authorList>
            <person name="Kikuchi T."/>
        </authorList>
    </citation>
    <scope>NUCLEOTIDE SEQUENCE</scope>
    <source>
        <strain evidence="3">PS1010</strain>
    </source>
</reference>
<protein>
    <submittedName>
        <fullName evidence="3">Uncharacterized protein</fullName>
    </submittedName>
</protein>
<evidence type="ECO:0000313" key="3">
    <source>
        <dbReference type="EMBL" id="CAI5438921.1"/>
    </source>
</evidence>
<comment type="caution">
    <text evidence="3">The sequence shown here is derived from an EMBL/GenBank/DDBJ whole genome shotgun (WGS) entry which is preliminary data.</text>
</comment>
<feature type="compositionally biased region" description="Basic residues" evidence="2">
    <location>
        <begin position="142"/>
        <end position="154"/>
    </location>
</feature>
<dbReference type="Proteomes" id="UP001152747">
    <property type="component" value="Unassembled WGS sequence"/>
</dbReference>
<dbReference type="OrthoDB" id="5832892at2759"/>
<sequence>MRPGYGLVTEECPSHAVGCRIRAKKDHIDWYEFSRLYDRNQLVCVYPEEYASMTGCARKTSGNIRCWCGGRDNCNDPETSRDLYEAFTEGNTDAIEKISDWLRSEKSASSWKKFTTTEEPPSTTTTTTTTEATTSTSTKSPTTKKPKTTTTRKPKRIGIAKTTTVAPEKTTKINRKVNVVNIINKGDVVVSNELSTYEETRRKLEKDMKEEEERMKEMLADEEEEDIDDISSDLTEDEIAQQSESRRLDENLAEDVILRRMEEDEELRQSRQTDEYSDVFMSGNSASNIFNIFIVALIIFKCTF</sequence>
<name>A0A9P1MU40_9PELO</name>
<evidence type="ECO:0000256" key="1">
    <source>
        <dbReference type="SAM" id="Coils"/>
    </source>
</evidence>
<proteinExistence type="predicted"/>
<dbReference type="AlphaFoldDB" id="A0A9P1MU40"/>